<evidence type="ECO:0000313" key="4">
    <source>
        <dbReference type="Proteomes" id="UP000070587"/>
    </source>
</evidence>
<dbReference type="AlphaFoldDB" id="A0A127BA41"/>
<reference evidence="4" key="1">
    <citation type="submission" date="2015-02" db="EMBL/GenBank/DDBJ databases">
        <title>Pyrococcus kukulkanii sp. nov., a novel hyperthermophilic archaeon isolated from a deep-sea hydrothermal vent at the Guaymas Basin.</title>
        <authorList>
            <person name="Oger P.M."/>
            <person name="Callac N."/>
            <person name="Jebbar M."/>
            <person name="Godfroy A."/>
        </authorList>
    </citation>
    <scope>NUCLEOTIDE SEQUENCE [LARGE SCALE GENOMIC DNA]</scope>
    <source>
        <strain evidence="4">NCB100</strain>
    </source>
</reference>
<dbReference type="KEGG" id="pyc:TQ32_06115"/>
<evidence type="ECO:0000313" key="3">
    <source>
        <dbReference type="EMBL" id="MFA4804073.1"/>
    </source>
</evidence>
<reference evidence="2 4" key="2">
    <citation type="journal article" date="2016" name="Int. J. Syst. Evol. Microbiol.">
        <title>Pyrococcus kukulkanii sp. nov., a hyperthermophilic, piezophilic archaeon isolated from a deep-sea hydrothermal vent.</title>
        <authorList>
            <person name="Callac N."/>
            <person name="Oger P."/>
            <person name="Lesongeur F."/>
            <person name="Rattray J.E."/>
            <person name="Vannier P."/>
            <person name="Michoud G."/>
            <person name="Beauverger M."/>
            <person name="Gayet N."/>
            <person name="Rouxel O."/>
            <person name="Jebbar M."/>
            <person name="Godfroy A."/>
        </authorList>
    </citation>
    <scope>NUCLEOTIDE SEQUENCE [LARGE SCALE GENOMIC DNA]</scope>
    <source>
        <strain evidence="2 4">NCB100</strain>
    </source>
</reference>
<dbReference type="RefSeq" id="WP_068322298.1">
    <property type="nucleotide sequence ID" value="NZ_CP010835.1"/>
</dbReference>
<organism evidence="2 4">
    <name type="scientific">Pyrococcus kukulkanii</name>
    <dbReference type="NCBI Taxonomy" id="1609559"/>
    <lineage>
        <taxon>Archaea</taxon>
        <taxon>Methanobacteriati</taxon>
        <taxon>Methanobacteriota</taxon>
        <taxon>Thermococci</taxon>
        <taxon>Thermococcales</taxon>
        <taxon>Thermococcaceae</taxon>
        <taxon>Pyrococcus</taxon>
    </lineage>
</organism>
<evidence type="ECO:0000313" key="5">
    <source>
        <dbReference type="Proteomes" id="UP001571980"/>
    </source>
</evidence>
<protein>
    <submittedName>
        <fullName evidence="3">Rubrerythrin family protein</fullName>
    </submittedName>
</protein>
<dbReference type="SUPFAM" id="SSF47240">
    <property type="entry name" value="Ferritin-like"/>
    <property type="match status" value="1"/>
</dbReference>
<name>A0A127BA41_9EURY</name>
<gene>
    <name evidence="3" type="ORF">P8X34_04870</name>
    <name evidence="2" type="ORF">TQ32_06115</name>
</gene>
<keyword evidence="1" id="KW-0175">Coiled coil</keyword>
<dbReference type="PATRIC" id="fig|1609559.3.peg.1279"/>
<dbReference type="Proteomes" id="UP000070587">
    <property type="component" value="Chromosome"/>
</dbReference>
<dbReference type="OrthoDB" id="86184at2157"/>
<dbReference type="STRING" id="1609559.TQ32_06115"/>
<reference evidence="3 5" key="3">
    <citation type="submission" date="2023-03" db="EMBL/GenBank/DDBJ databases">
        <title>Speciation in Pyrococcus: adaptation to high temperature as a mechanism.</title>
        <authorList>
            <person name="Gu J."/>
        </authorList>
    </citation>
    <scope>NUCLEOTIDE SEQUENCE [LARGE SCALE GENOMIC DNA]</scope>
    <source>
        <strain evidence="3 5">LMOA34</strain>
    </source>
</reference>
<evidence type="ECO:0000256" key="1">
    <source>
        <dbReference type="SAM" id="Coils"/>
    </source>
</evidence>
<evidence type="ECO:0000313" key="2">
    <source>
        <dbReference type="EMBL" id="AMM54097.1"/>
    </source>
</evidence>
<feature type="coiled-coil region" evidence="1">
    <location>
        <begin position="7"/>
        <end position="70"/>
    </location>
</feature>
<dbReference type="GeneID" id="28491391"/>
<keyword evidence="5" id="KW-1185">Reference proteome</keyword>
<dbReference type="InterPro" id="IPR009078">
    <property type="entry name" value="Ferritin-like_SF"/>
</dbReference>
<accession>A0A127BA41</accession>
<dbReference type="EMBL" id="JARRIG010000003">
    <property type="protein sequence ID" value="MFA4804073.1"/>
    <property type="molecule type" value="Genomic_DNA"/>
</dbReference>
<dbReference type="EMBL" id="CP010835">
    <property type="protein sequence ID" value="AMM54097.1"/>
    <property type="molecule type" value="Genomic_DNA"/>
</dbReference>
<dbReference type="Proteomes" id="UP001571980">
    <property type="component" value="Unassembled WGS sequence"/>
</dbReference>
<proteinExistence type="predicted"/>
<sequence>MTLVETIRMIKEAEEKALKDYKELLKELKRPEDAELRRVILRLAVDKIFHKELMEAIERAYREASVLLKEHIEPFYPELEPIRESVMELDQGLALLPGVPSLLLPLDFGKVGYRIPPEEVLEELIKSFPEISIIPQDKLDRIIEKLNDVVEMEKEMQNGYKKLENRAKHPVIRELSKAVLHNEEQHNAILSKIIDKFKK</sequence>